<evidence type="ECO:0000313" key="1">
    <source>
        <dbReference type="EMBL" id="MBB4278437.1"/>
    </source>
</evidence>
<protein>
    <submittedName>
        <fullName evidence="1">Uncharacterized protein</fullName>
    </submittedName>
</protein>
<sequence>MILKDILAFGIVVYVVLNCFDLGHHHEHHRPI</sequence>
<evidence type="ECO:0000313" key="2">
    <source>
        <dbReference type="Proteomes" id="UP000533641"/>
    </source>
</evidence>
<organism evidence="1 2">
    <name type="scientific">Rhizobium mongolense</name>
    <dbReference type="NCBI Taxonomy" id="57676"/>
    <lineage>
        <taxon>Bacteria</taxon>
        <taxon>Pseudomonadati</taxon>
        <taxon>Pseudomonadota</taxon>
        <taxon>Alphaproteobacteria</taxon>
        <taxon>Hyphomicrobiales</taxon>
        <taxon>Rhizobiaceae</taxon>
        <taxon>Rhizobium/Agrobacterium group</taxon>
        <taxon>Rhizobium</taxon>
    </lineage>
</organism>
<name>A0A7W6WHE0_9HYPH</name>
<proteinExistence type="predicted"/>
<dbReference type="Proteomes" id="UP000533641">
    <property type="component" value="Unassembled WGS sequence"/>
</dbReference>
<dbReference type="AlphaFoldDB" id="A0A7W6WHE0"/>
<gene>
    <name evidence="1" type="ORF">GGE12_006248</name>
</gene>
<accession>A0A7W6WHE0</accession>
<comment type="caution">
    <text evidence="1">The sequence shown here is derived from an EMBL/GenBank/DDBJ whole genome shotgun (WGS) entry which is preliminary data.</text>
</comment>
<reference evidence="1 2" key="1">
    <citation type="submission" date="2020-08" db="EMBL/GenBank/DDBJ databases">
        <title>Genomic Encyclopedia of Type Strains, Phase IV (KMG-V): Genome sequencing to study the core and pangenomes of soil and plant-associated prokaryotes.</title>
        <authorList>
            <person name="Whitman W."/>
        </authorList>
    </citation>
    <scope>NUCLEOTIDE SEQUENCE [LARGE SCALE GENOMIC DNA]</scope>
    <source>
        <strain evidence="1 2">SEMIA 402</strain>
    </source>
</reference>
<dbReference type="EMBL" id="JACIGM010000018">
    <property type="protein sequence ID" value="MBB4278437.1"/>
    <property type="molecule type" value="Genomic_DNA"/>
</dbReference>